<organism evidence="2">
    <name type="scientific">bioreactor metagenome</name>
    <dbReference type="NCBI Taxonomy" id="1076179"/>
    <lineage>
        <taxon>unclassified sequences</taxon>
        <taxon>metagenomes</taxon>
        <taxon>ecological metagenomes</taxon>
    </lineage>
</organism>
<feature type="transmembrane region" description="Helical" evidence="1">
    <location>
        <begin position="158"/>
        <end position="177"/>
    </location>
</feature>
<protein>
    <recommendedName>
        <fullName evidence="3">Cytochrome b561 bacterial/Ni-hydrogenase domain-containing protein</fullName>
    </recommendedName>
</protein>
<proteinExistence type="predicted"/>
<evidence type="ECO:0000256" key="1">
    <source>
        <dbReference type="SAM" id="Phobius"/>
    </source>
</evidence>
<accession>A0A645HAF1</accession>
<keyword evidence="1" id="KW-0812">Transmembrane</keyword>
<name>A0A645HAF1_9ZZZZ</name>
<evidence type="ECO:0000313" key="2">
    <source>
        <dbReference type="EMBL" id="MPN36005.1"/>
    </source>
</evidence>
<gene>
    <name evidence="2" type="ORF">SDC9_183510</name>
</gene>
<keyword evidence="1" id="KW-1133">Transmembrane helix</keyword>
<dbReference type="EMBL" id="VSSQ01089909">
    <property type="protein sequence ID" value="MPN36005.1"/>
    <property type="molecule type" value="Genomic_DNA"/>
</dbReference>
<feature type="transmembrane region" description="Helical" evidence="1">
    <location>
        <begin position="130"/>
        <end position="146"/>
    </location>
</feature>
<evidence type="ECO:0008006" key="3">
    <source>
        <dbReference type="Google" id="ProtNLM"/>
    </source>
</evidence>
<dbReference type="AlphaFoldDB" id="A0A645HAF1"/>
<keyword evidence="1" id="KW-0472">Membrane</keyword>
<feature type="transmembrane region" description="Helical" evidence="1">
    <location>
        <begin position="60"/>
        <end position="80"/>
    </location>
</feature>
<comment type="caution">
    <text evidence="2">The sequence shown here is derived from an EMBL/GenBank/DDBJ whole genome shotgun (WGS) entry which is preliminary data.</text>
</comment>
<sequence>MSEEPDSSQQALLPSHYLFTQRWLWAENGLMRKKGKYQLTVDGRKHEMEIRAKMNQIHRIAGYVSLAGMIGSGITGQMTYNGNNQAKSAHQIFTGVTNFSYFGSLALAVFSPPPMRDREAGFTKLNIHKTLAIVHVASMLATNILAEMLKQNSSLVPYHRAAAITAFSTLFVATVVINI</sequence>
<reference evidence="2" key="1">
    <citation type="submission" date="2019-08" db="EMBL/GenBank/DDBJ databases">
        <authorList>
            <person name="Kucharzyk K."/>
            <person name="Murdoch R.W."/>
            <person name="Higgins S."/>
            <person name="Loffler F."/>
        </authorList>
    </citation>
    <scope>NUCLEOTIDE SEQUENCE</scope>
</reference>
<feature type="transmembrane region" description="Helical" evidence="1">
    <location>
        <begin position="92"/>
        <end position="110"/>
    </location>
</feature>